<gene>
    <name evidence="1" type="ORF">P872_14280</name>
</gene>
<evidence type="ECO:0000313" key="2">
    <source>
        <dbReference type="Proteomes" id="UP000016843"/>
    </source>
</evidence>
<organism evidence="1 2">
    <name type="scientific">Rhodonellum psychrophilum GCM71 = DSM 17998</name>
    <dbReference type="NCBI Taxonomy" id="1123057"/>
    <lineage>
        <taxon>Bacteria</taxon>
        <taxon>Pseudomonadati</taxon>
        <taxon>Bacteroidota</taxon>
        <taxon>Cytophagia</taxon>
        <taxon>Cytophagales</taxon>
        <taxon>Cytophagaceae</taxon>
        <taxon>Rhodonellum</taxon>
    </lineage>
</organism>
<sequence length="33" mass="3834">MNLDETSQFKSLSSCLFQIKIPLVKLEKNMVFT</sequence>
<proteinExistence type="predicted"/>
<dbReference type="EMBL" id="AWXR01000135">
    <property type="protein sequence ID" value="ERM80205.1"/>
    <property type="molecule type" value="Genomic_DNA"/>
</dbReference>
<keyword evidence="2" id="KW-1185">Reference proteome</keyword>
<name>U5BIG6_9BACT</name>
<dbReference type="Proteomes" id="UP000016843">
    <property type="component" value="Unassembled WGS sequence"/>
</dbReference>
<reference evidence="1 2" key="1">
    <citation type="journal article" date="2013" name="Genome Announc.">
        <title>Draft Genome Sequence of the Psychrophilic and Alkaliphilic Rhodonellum psychrophilum Strain GCM71T.</title>
        <authorList>
            <person name="Hauptmann A.L."/>
            <person name="Glaring M.A."/>
            <person name="Hallin P.F."/>
            <person name="Prieme A."/>
            <person name="Stougaard P."/>
        </authorList>
    </citation>
    <scope>NUCLEOTIDE SEQUENCE [LARGE SCALE GENOMIC DNA]</scope>
    <source>
        <strain evidence="1 2">GCM71</strain>
    </source>
</reference>
<comment type="caution">
    <text evidence="1">The sequence shown here is derived from an EMBL/GenBank/DDBJ whole genome shotgun (WGS) entry which is preliminary data.</text>
</comment>
<accession>U5BIG6</accession>
<dbReference type="AlphaFoldDB" id="U5BIG6"/>
<protein>
    <submittedName>
        <fullName evidence="1">Uncharacterized protein</fullName>
    </submittedName>
</protein>
<evidence type="ECO:0000313" key="1">
    <source>
        <dbReference type="EMBL" id="ERM80205.1"/>
    </source>
</evidence>